<proteinExistence type="predicted"/>
<evidence type="ECO:0000256" key="1">
    <source>
        <dbReference type="SAM" id="SignalP"/>
    </source>
</evidence>
<name>A0A9D4JJG2_DREPO</name>
<evidence type="ECO:0000313" key="2">
    <source>
        <dbReference type="EMBL" id="KAH3814686.1"/>
    </source>
</evidence>
<protein>
    <submittedName>
        <fullName evidence="2">Uncharacterized protein</fullName>
    </submittedName>
</protein>
<dbReference type="AlphaFoldDB" id="A0A9D4JJG2"/>
<keyword evidence="1" id="KW-0732">Signal</keyword>
<dbReference type="EMBL" id="JAIWYP010000006">
    <property type="protein sequence ID" value="KAH3814686.1"/>
    <property type="molecule type" value="Genomic_DNA"/>
</dbReference>
<feature type="signal peptide" evidence="1">
    <location>
        <begin position="1"/>
        <end position="21"/>
    </location>
</feature>
<comment type="caution">
    <text evidence="2">The sequence shown here is derived from an EMBL/GenBank/DDBJ whole genome shotgun (WGS) entry which is preliminary data.</text>
</comment>
<reference evidence="2" key="1">
    <citation type="journal article" date="2019" name="bioRxiv">
        <title>The Genome of the Zebra Mussel, Dreissena polymorpha: A Resource for Invasive Species Research.</title>
        <authorList>
            <person name="McCartney M.A."/>
            <person name="Auch B."/>
            <person name="Kono T."/>
            <person name="Mallez S."/>
            <person name="Zhang Y."/>
            <person name="Obille A."/>
            <person name="Becker A."/>
            <person name="Abrahante J.E."/>
            <person name="Garbe J."/>
            <person name="Badalamenti J.P."/>
            <person name="Herman A."/>
            <person name="Mangelson H."/>
            <person name="Liachko I."/>
            <person name="Sullivan S."/>
            <person name="Sone E.D."/>
            <person name="Koren S."/>
            <person name="Silverstein K.A.T."/>
            <person name="Beckman K.B."/>
            <person name="Gohl D.M."/>
        </authorList>
    </citation>
    <scope>NUCLEOTIDE SEQUENCE</scope>
    <source>
        <strain evidence="2">Duluth1</strain>
        <tissue evidence="2">Whole animal</tissue>
    </source>
</reference>
<gene>
    <name evidence="2" type="ORF">DPMN_143192</name>
</gene>
<evidence type="ECO:0000313" key="3">
    <source>
        <dbReference type="Proteomes" id="UP000828390"/>
    </source>
</evidence>
<sequence length="69" mass="7775">MSKRRLHATLIVSTLVSMDFGVPQTIYHVAMEQRMTDFHSQREGENIVDLEVGQGPSINIIFARGMWAG</sequence>
<organism evidence="2 3">
    <name type="scientific">Dreissena polymorpha</name>
    <name type="common">Zebra mussel</name>
    <name type="synonym">Mytilus polymorpha</name>
    <dbReference type="NCBI Taxonomy" id="45954"/>
    <lineage>
        <taxon>Eukaryota</taxon>
        <taxon>Metazoa</taxon>
        <taxon>Spiralia</taxon>
        <taxon>Lophotrochozoa</taxon>
        <taxon>Mollusca</taxon>
        <taxon>Bivalvia</taxon>
        <taxon>Autobranchia</taxon>
        <taxon>Heteroconchia</taxon>
        <taxon>Euheterodonta</taxon>
        <taxon>Imparidentia</taxon>
        <taxon>Neoheterodontei</taxon>
        <taxon>Myida</taxon>
        <taxon>Dreissenoidea</taxon>
        <taxon>Dreissenidae</taxon>
        <taxon>Dreissena</taxon>
    </lineage>
</organism>
<keyword evidence="3" id="KW-1185">Reference proteome</keyword>
<feature type="chain" id="PRO_5039720053" evidence="1">
    <location>
        <begin position="22"/>
        <end position="69"/>
    </location>
</feature>
<dbReference type="Proteomes" id="UP000828390">
    <property type="component" value="Unassembled WGS sequence"/>
</dbReference>
<accession>A0A9D4JJG2</accession>
<reference evidence="2" key="2">
    <citation type="submission" date="2020-11" db="EMBL/GenBank/DDBJ databases">
        <authorList>
            <person name="McCartney M.A."/>
            <person name="Auch B."/>
            <person name="Kono T."/>
            <person name="Mallez S."/>
            <person name="Becker A."/>
            <person name="Gohl D.M."/>
            <person name="Silverstein K.A.T."/>
            <person name="Koren S."/>
            <person name="Bechman K.B."/>
            <person name="Herman A."/>
            <person name="Abrahante J.E."/>
            <person name="Garbe J."/>
        </authorList>
    </citation>
    <scope>NUCLEOTIDE SEQUENCE</scope>
    <source>
        <strain evidence="2">Duluth1</strain>
        <tissue evidence="2">Whole animal</tissue>
    </source>
</reference>